<keyword evidence="3" id="KW-1185">Reference proteome</keyword>
<feature type="transmembrane region" description="Helical" evidence="1">
    <location>
        <begin position="7"/>
        <end position="27"/>
    </location>
</feature>
<keyword evidence="1" id="KW-0812">Transmembrane</keyword>
<keyword evidence="1" id="KW-0472">Membrane</keyword>
<evidence type="ECO:0000256" key="1">
    <source>
        <dbReference type="SAM" id="Phobius"/>
    </source>
</evidence>
<sequence length="74" mass="8420">MTSKRVALLATLYGVFTGAFMNAMLALSGHGEGVSLWTFPVWTTVGFFVIYRLTFAYAWNCRAERFVPIRSTRY</sequence>
<evidence type="ECO:0000313" key="2">
    <source>
        <dbReference type="EMBL" id="WXA97073.1"/>
    </source>
</evidence>
<proteinExistence type="predicted"/>
<evidence type="ECO:0000313" key="3">
    <source>
        <dbReference type="Proteomes" id="UP001379533"/>
    </source>
</evidence>
<reference evidence="2 3" key="1">
    <citation type="submission" date="2021-12" db="EMBL/GenBank/DDBJ databases">
        <title>Discovery of the Pendulisporaceae a myxobacterial family with distinct sporulation behavior and unique specialized metabolism.</title>
        <authorList>
            <person name="Garcia R."/>
            <person name="Popoff A."/>
            <person name="Bader C.D."/>
            <person name="Loehr J."/>
            <person name="Walesch S."/>
            <person name="Walt C."/>
            <person name="Boldt J."/>
            <person name="Bunk B."/>
            <person name="Haeckl F.J.F.P.J."/>
            <person name="Gunesch A.P."/>
            <person name="Birkelbach J."/>
            <person name="Nuebel U."/>
            <person name="Pietschmann T."/>
            <person name="Bach T."/>
            <person name="Mueller R."/>
        </authorList>
    </citation>
    <scope>NUCLEOTIDE SEQUENCE [LARGE SCALE GENOMIC DNA]</scope>
    <source>
        <strain evidence="2 3">MSr12523</strain>
    </source>
</reference>
<name>A0ABZ2KIC9_9BACT</name>
<dbReference type="RefSeq" id="WP_394847689.1">
    <property type="nucleotide sequence ID" value="NZ_CP089982.1"/>
</dbReference>
<dbReference type="EMBL" id="CP089982">
    <property type="protein sequence ID" value="WXA97073.1"/>
    <property type="molecule type" value="Genomic_DNA"/>
</dbReference>
<accession>A0ABZ2KIC9</accession>
<keyword evidence="1" id="KW-1133">Transmembrane helix</keyword>
<protein>
    <submittedName>
        <fullName evidence="2">Uncharacterized protein</fullName>
    </submittedName>
</protein>
<organism evidence="2 3">
    <name type="scientific">Pendulispora brunnea</name>
    <dbReference type="NCBI Taxonomy" id="2905690"/>
    <lineage>
        <taxon>Bacteria</taxon>
        <taxon>Pseudomonadati</taxon>
        <taxon>Myxococcota</taxon>
        <taxon>Myxococcia</taxon>
        <taxon>Myxococcales</taxon>
        <taxon>Sorangiineae</taxon>
        <taxon>Pendulisporaceae</taxon>
        <taxon>Pendulispora</taxon>
    </lineage>
</organism>
<gene>
    <name evidence="2" type="ORF">LZC95_09525</name>
</gene>
<feature type="transmembrane region" description="Helical" evidence="1">
    <location>
        <begin position="39"/>
        <end position="60"/>
    </location>
</feature>
<dbReference type="Proteomes" id="UP001379533">
    <property type="component" value="Chromosome"/>
</dbReference>